<evidence type="ECO:0000259" key="4">
    <source>
        <dbReference type="SMART" id="SM00646"/>
    </source>
</evidence>
<evidence type="ECO:0000313" key="5">
    <source>
        <dbReference type="EMBL" id="MFD2597419.1"/>
    </source>
</evidence>
<comment type="caution">
    <text evidence="5">The sequence shown here is derived from an EMBL/GenBank/DDBJ whole genome shotgun (WGS) entry which is preliminary data.</text>
</comment>
<dbReference type="SMART" id="SM00646">
    <property type="entry name" value="Ami_3"/>
    <property type="match status" value="1"/>
</dbReference>
<dbReference type="EC" id="3.5.1.28" evidence="2"/>
<evidence type="ECO:0000313" key="6">
    <source>
        <dbReference type="Proteomes" id="UP001597393"/>
    </source>
</evidence>
<dbReference type="InterPro" id="IPR050695">
    <property type="entry name" value="N-acetylmuramoyl_amidase_3"/>
</dbReference>
<evidence type="ECO:0000256" key="1">
    <source>
        <dbReference type="ARBA" id="ARBA00001561"/>
    </source>
</evidence>
<protein>
    <recommendedName>
        <fullName evidence="2">N-acetylmuramoyl-L-alanine amidase</fullName>
        <ecNumber evidence="2">3.5.1.28</ecNumber>
    </recommendedName>
</protein>
<proteinExistence type="predicted"/>
<reference evidence="6" key="1">
    <citation type="journal article" date="2019" name="Int. J. Syst. Evol. Microbiol.">
        <title>The Global Catalogue of Microorganisms (GCM) 10K type strain sequencing project: providing services to taxonomists for standard genome sequencing and annotation.</title>
        <authorList>
            <consortium name="The Broad Institute Genomics Platform"/>
            <consortium name="The Broad Institute Genome Sequencing Center for Infectious Disease"/>
            <person name="Wu L."/>
            <person name="Ma J."/>
        </authorList>
    </citation>
    <scope>NUCLEOTIDE SEQUENCE [LARGE SCALE GENOMIC DNA]</scope>
    <source>
        <strain evidence="6">KCTC 42248</strain>
    </source>
</reference>
<dbReference type="RefSeq" id="WP_380866570.1">
    <property type="nucleotide sequence ID" value="NZ_JBHUMA010000003.1"/>
</dbReference>
<dbReference type="InterPro" id="IPR002508">
    <property type="entry name" value="MurNAc-LAA_cat"/>
</dbReference>
<name>A0ABW5NHB4_9SPHI</name>
<dbReference type="PANTHER" id="PTHR30404">
    <property type="entry name" value="N-ACETYLMURAMOYL-L-ALANINE AMIDASE"/>
    <property type="match status" value="1"/>
</dbReference>
<keyword evidence="6" id="KW-1185">Reference proteome</keyword>
<organism evidence="5 6">
    <name type="scientific">Sphingobacterium corticis</name>
    <dbReference type="NCBI Taxonomy" id="1812823"/>
    <lineage>
        <taxon>Bacteria</taxon>
        <taxon>Pseudomonadati</taxon>
        <taxon>Bacteroidota</taxon>
        <taxon>Sphingobacteriia</taxon>
        <taxon>Sphingobacteriales</taxon>
        <taxon>Sphingobacteriaceae</taxon>
        <taxon>Sphingobacterium</taxon>
    </lineage>
</organism>
<gene>
    <name evidence="5" type="ORF">ACFSQ3_00530</name>
</gene>
<comment type="catalytic activity">
    <reaction evidence="1">
        <text>Hydrolyzes the link between N-acetylmuramoyl residues and L-amino acid residues in certain cell-wall glycopeptides.</text>
        <dbReference type="EC" id="3.5.1.28"/>
    </reaction>
</comment>
<dbReference type="SUPFAM" id="SSF53187">
    <property type="entry name" value="Zn-dependent exopeptidases"/>
    <property type="match status" value="1"/>
</dbReference>
<evidence type="ECO:0000256" key="2">
    <source>
        <dbReference type="ARBA" id="ARBA00011901"/>
    </source>
</evidence>
<dbReference type="CDD" id="cd02696">
    <property type="entry name" value="MurNAc-LAA"/>
    <property type="match status" value="1"/>
</dbReference>
<dbReference type="Gene3D" id="3.40.630.40">
    <property type="entry name" value="Zn-dependent exopeptidases"/>
    <property type="match status" value="1"/>
</dbReference>
<feature type="domain" description="MurNAc-LAA" evidence="4">
    <location>
        <begin position="112"/>
        <end position="286"/>
    </location>
</feature>
<evidence type="ECO:0000256" key="3">
    <source>
        <dbReference type="ARBA" id="ARBA00022801"/>
    </source>
</evidence>
<dbReference type="Pfam" id="PF01520">
    <property type="entry name" value="Amidase_3"/>
    <property type="match status" value="1"/>
</dbReference>
<dbReference type="PANTHER" id="PTHR30404:SF0">
    <property type="entry name" value="N-ACETYLMURAMOYL-L-ALANINE AMIDASE AMIC"/>
    <property type="match status" value="1"/>
</dbReference>
<dbReference type="Proteomes" id="UP001597393">
    <property type="component" value="Unassembled WGS sequence"/>
</dbReference>
<sequence length="294" mass="33145">MGLQKNVKFLYIVVFALCLLGTNSLINRAKAHRKTLKVSTVQERTVKPFSLVVIDPGHGGNKLGAQGRVSLEKDIALQVSIKLKERVEKEMPGVKVLLTRESDIDVPFYERTALANKNHADLFISIHCNSADSERRVKGKNGRYTTQLTRRPNVKGTETFVCGYNRMAQQDVAIRENADILLEENYKENYNGFDPNDPSTYIVFSLMKRRYRDQSIKLATMMQDEYVQSGRENRGVQELSLAVLATAGMPAVLTEIGFISSPDEENFMLSSAGQEEIVNNLTTSIKRFKTSMER</sequence>
<dbReference type="EMBL" id="JBHUMA010000003">
    <property type="protein sequence ID" value="MFD2597419.1"/>
    <property type="molecule type" value="Genomic_DNA"/>
</dbReference>
<keyword evidence="3" id="KW-0378">Hydrolase</keyword>
<accession>A0ABW5NHB4</accession>